<dbReference type="CDD" id="cd00885">
    <property type="entry name" value="cinA"/>
    <property type="match status" value="1"/>
</dbReference>
<dbReference type="InterPro" id="IPR050101">
    <property type="entry name" value="CinA"/>
</dbReference>
<protein>
    <recommendedName>
        <fullName evidence="1">CinA-like protein</fullName>
    </recommendedName>
</protein>
<dbReference type="Pfam" id="PF18146">
    <property type="entry name" value="CinA_KH"/>
    <property type="match status" value="1"/>
</dbReference>
<dbReference type="Gene3D" id="3.30.70.2860">
    <property type="match status" value="1"/>
</dbReference>
<dbReference type="InterPro" id="IPR001453">
    <property type="entry name" value="MoaB/Mog_dom"/>
</dbReference>
<dbReference type="Proteomes" id="UP000249396">
    <property type="component" value="Unassembled WGS sequence"/>
</dbReference>
<evidence type="ECO:0000313" key="3">
    <source>
        <dbReference type="EMBL" id="PZN75108.1"/>
    </source>
</evidence>
<dbReference type="PANTHER" id="PTHR13939">
    <property type="entry name" value="NICOTINAMIDE-NUCLEOTIDE AMIDOHYDROLASE PNCC"/>
    <property type="match status" value="1"/>
</dbReference>
<comment type="caution">
    <text evidence="3">The sequence shown here is derived from an EMBL/GenBank/DDBJ whole genome shotgun (WGS) entry which is preliminary data.</text>
</comment>
<dbReference type="HAMAP" id="MF_00226_B">
    <property type="entry name" value="CinA_B"/>
    <property type="match status" value="1"/>
</dbReference>
<proteinExistence type="inferred from homology"/>
<feature type="domain" description="MoaB/Mog" evidence="2">
    <location>
        <begin position="4"/>
        <end position="171"/>
    </location>
</feature>
<dbReference type="InterPro" id="IPR036425">
    <property type="entry name" value="MoaB/Mog-like_dom_sf"/>
</dbReference>
<sequence>MHAEIITIGSEILLGEIIDTNSAAIAKKLQSIGMPLFYTSTVGDNLDRMIAAIQQGLGRSDVVITTGGLGPTVDDLTREAMAQATGRALIFDEVSLAQIEDRFRRWRRTMTENNRQQAFRPEGSIAIENPVGTAPSFIVEQNGRVAISLPGVPSEMDYLMDHSVLPFLRQRFNLTGIIKSRALKVSGIGESQVDAQVGDLEKLENPAVGLNAHSGIIVIRITASATHEDAADSLIAPVEASIRERLGELVFGSDQETLEGVVLAELARRGETLAIVESGTGGRLSGKLSLCEHGKTAFTVGKTIAMSITTDLTELALQATIEAHADWGLSCVVDTNGKETQLGVGLWNANVNDQWRRGFGGHPALAPEWSANLALDALKRALSATELK</sequence>
<dbReference type="NCBIfam" id="TIGR00177">
    <property type="entry name" value="molyb_syn"/>
    <property type="match status" value="1"/>
</dbReference>
<dbReference type="Gene3D" id="3.40.980.10">
    <property type="entry name" value="MoaB/Mog-like domain"/>
    <property type="match status" value="1"/>
</dbReference>
<dbReference type="PANTHER" id="PTHR13939:SF0">
    <property type="entry name" value="NMN AMIDOHYDROLASE-LIKE PROTEIN YFAY"/>
    <property type="match status" value="1"/>
</dbReference>
<evidence type="ECO:0000256" key="1">
    <source>
        <dbReference type="HAMAP-Rule" id="MF_00226"/>
    </source>
</evidence>
<dbReference type="PIRSF" id="PIRSF006728">
    <property type="entry name" value="CinA"/>
    <property type="match status" value="1"/>
</dbReference>
<organism evidence="3 4">
    <name type="scientific">Candidatus Methylumidiphilus alinenensis</name>
    <dbReference type="NCBI Taxonomy" id="2202197"/>
    <lineage>
        <taxon>Bacteria</taxon>
        <taxon>Pseudomonadati</taxon>
        <taxon>Pseudomonadota</taxon>
        <taxon>Gammaproteobacteria</taxon>
        <taxon>Methylococcales</taxon>
        <taxon>Candidatus Methylumidiphilus</taxon>
    </lineage>
</organism>
<dbReference type="AlphaFoldDB" id="A0A2W4R4R9"/>
<dbReference type="EMBL" id="QJPH01000401">
    <property type="protein sequence ID" value="PZN75108.1"/>
    <property type="molecule type" value="Genomic_DNA"/>
</dbReference>
<name>A0A2W4R4R9_9GAMM</name>
<evidence type="ECO:0000313" key="4">
    <source>
        <dbReference type="Proteomes" id="UP000249396"/>
    </source>
</evidence>
<dbReference type="NCBIfam" id="TIGR00200">
    <property type="entry name" value="cinA_nterm"/>
    <property type="match status" value="1"/>
</dbReference>
<evidence type="ECO:0000259" key="2">
    <source>
        <dbReference type="SMART" id="SM00852"/>
    </source>
</evidence>
<dbReference type="SMART" id="SM00852">
    <property type="entry name" value="MoCF_biosynth"/>
    <property type="match status" value="1"/>
</dbReference>
<dbReference type="SUPFAM" id="SSF142433">
    <property type="entry name" value="CinA-like"/>
    <property type="match status" value="1"/>
</dbReference>
<dbReference type="Pfam" id="PF00994">
    <property type="entry name" value="MoCF_biosynth"/>
    <property type="match status" value="1"/>
</dbReference>
<dbReference type="InterPro" id="IPR008135">
    <property type="entry name" value="Competence-induced_CinA"/>
</dbReference>
<dbReference type="SUPFAM" id="SSF53218">
    <property type="entry name" value="Molybdenum cofactor biosynthesis proteins"/>
    <property type="match status" value="1"/>
</dbReference>
<reference evidence="3 4" key="1">
    <citation type="journal article" date="2018" name="Aquat. Microb. Ecol.">
        <title>Gammaproteobacterial methanotrophs dominate.</title>
        <authorList>
            <person name="Rissanen A.J."/>
            <person name="Saarenheimo J."/>
            <person name="Tiirola M."/>
            <person name="Peura S."/>
            <person name="Aalto S.L."/>
            <person name="Karvinen A."/>
            <person name="Nykanen H."/>
        </authorList>
    </citation>
    <scope>NUCLEOTIDE SEQUENCE [LARGE SCALE GENOMIC DNA]</scope>
    <source>
        <strain evidence="3">AMbin10</strain>
    </source>
</reference>
<accession>A0A2W4R4R9</accession>
<gene>
    <name evidence="3" type="ORF">DM484_19640</name>
</gene>
<dbReference type="InterPro" id="IPR041424">
    <property type="entry name" value="CinA_KH"/>
</dbReference>
<dbReference type="InterPro" id="IPR036653">
    <property type="entry name" value="CinA-like_C"/>
</dbReference>
<comment type="similarity">
    <text evidence="1">Belongs to the CinA family.</text>
</comment>